<protein>
    <submittedName>
        <fullName evidence="1 3">Uncharacterized protein</fullName>
    </submittedName>
</protein>
<sequence>MPPSVSISIFPSDRHGVVGSQFHSPSTRLHREDSRREVRRTTVKKLKILPHSDRFFSIDSEFLRQFCPPFAGCHPREALKLANIRPELFNMVPVYNWARRDR</sequence>
<organism evidence="3">
    <name type="scientific">Soboliphyme baturini</name>
    <dbReference type="NCBI Taxonomy" id="241478"/>
    <lineage>
        <taxon>Eukaryota</taxon>
        <taxon>Metazoa</taxon>
        <taxon>Ecdysozoa</taxon>
        <taxon>Nematoda</taxon>
        <taxon>Enoplea</taxon>
        <taxon>Dorylaimia</taxon>
        <taxon>Dioctophymatida</taxon>
        <taxon>Dioctophymatoidea</taxon>
        <taxon>Soboliphymatidae</taxon>
        <taxon>Soboliphyme</taxon>
    </lineage>
</organism>
<reference evidence="3" key="1">
    <citation type="submission" date="2016-06" db="UniProtKB">
        <authorList>
            <consortium name="WormBaseParasite"/>
        </authorList>
    </citation>
    <scope>IDENTIFICATION</scope>
</reference>
<reference evidence="1 2" key="2">
    <citation type="submission" date="2018-11" db="EMBL/GenBank/DDBJ databases">
        <authorList>
            <consortium name="Pathogen Informatics"/>
        </authorList>
    </citation>
    <scope>NUCLEOTIDE SEQUENCE [LARGE SCALE GENOMIC DNA]</scope>
</reference>
<dbReference type="WBParaSite" id="SBAD_0000165701-mRNA-1">
    <property type="protein sequence ID" value="SBAD_0000165701-mRNA-1"/>
    <property type="gene ID" value="SBAD_0000165701"/>
</dbReference>
<proteinExistence type="predicted"/>
<evidence type="ECO:0000313" key="3">
    <source>
        <dbReference type="WBParaSite" id="SBAD_0000165701-mRNA-1"/>
    </source>
</evidence>
<keyword evidence="2" id="KW-1185">Reference proteome</keyword>
<evidence type="ECO:0000313" key="2">
    <source>
        <dbReference type="Proteomes" id="UP000270296"/>
    </source>
</evidence>
<dbReference type="AlphaFoldDB" id="A0A183ID92"/>
<accession>A0A183ID92</accession>
<name>A0A183ID92_9BILA</name>
<dbReference type="Proteomes" id="UP000270296">
    <property type="component" value="Unassembled WGS sequence"/>
</dbReference>
<gene>
    <name evidence="1" type="ORF">SBAD_LOCUS1586</name>
</gene>
<dbReference type="EMBL" id="UZAM01006876">
    <property type="protein sequence ID" value="VDO94816.1"/>
    <property type="molecule type" value="Genomic_DNA"/>
</dbReference>
<evidence type="ECO:0000313" key="1">
    <source>
        <dbReference type="EMBL" id="VDO94816.1"/>
    </source>
</evidence>